<reference evidence="3" key="1">
    <citation type="submission" date="2025-08" db="UniProtKB">
        <authorList>
            <consortium name="RefSeq"/>
        </authorList>
    </citation>
    <scope>IDENTIFICATION</scope>
    <source>
        <tissue evidence="3">Blood</tissue>
    </source>
</reference>
<protein>
    <submittedName>
        <fullName evidence="3">Translation initiation factor IF-2-like</fullName>
    </submittedName>
</protein>
<dbReference type="AlphaFoldDB" id="A0A6J2EB12"/>
<organism evidence="2 3">
    <name type="scientific">Zalophus californianus</name>
    <name type="common">California sealion</name>
    <dbReference type="NCBI Taxonomy" id="9704"/>
    <lineage>
        <taxon>Eukaryota</taxon>
        <taxon>Metazoa</taxon>
        <taxon>Chordata</taxon>
        <taxon>Craniata</taxon>
        <taxon>Vertebrata</taxon>
        <taxon>Euteleostomi</taxon>
        <taxon>Mammalia</taxon>
        <taxon>Eutheria</taxon>
        <taxon>Laurasiatheria</taxon>
        <taxon>Carnivora</taxon>
        <taxon>Caniformia</taxon>
        <taxon>Pinnipedia</taxon>
        <taxon>Otariidae</taxon>
        <taxon>Zalophus</taxon>
    </lineage>
</organism>
<sequence length="318" mass="33528">MVATRLFEATGPPARQRVQGTCLGLGDRPTPGDLRTKPAPAGSAPQPGTPQRLVPGRPGQTSLLRPATHEALSAHPPSAPRPEQALTKGLAEEAAPTGRGALRGRTRARCGAERGRAAGPNEGALRGLSPCGGGCPPSCPAPARGPAPRRCAHRARWRPLECTGLRPAARVQARGPSPRLWLPARAPHSPRSARARLSAVFAFAFLPPSLRKMKVTVAVARARAAAVEERGEESGGGRRGACELGPPPAPEEVAARPGLLYPAKQSPGWTAEKQENGLPAAVGNVPEFTACWRETASRYLRSSVVQKQMVLLIYRQKL</sequence>
<feature type="region of interest" description="Disordered" evidence="1">
    <location>
        <begin position="1"/>
        <end position="124"/>
    </location>
</feature>
<evidence type="ECO:0000313" key="2">
    <source>
        <dbReference type="Proteomes" id="UP000515165"/>
    </source>
</evidence>
<accession>A0A6J2EB12</accession>
<dbReference type="Proteomes" id="UP000515165">
    <property type="component" value="Chromosome 5"/>
</dbReference>
<gene>
    <name evidence="3" type="primary">LOC113929952</name>
</gene>
<proteinExistence type="predicted"/>
<dbReference type="KEGG" id="zca:113929952"/>
<name>A0A6J2EB12_ZALCA</name>
<evidence type="ECO:0000313" key="3">
    <source>
        <dbReference type="RefSeq" id="XP_027463008.2"/>
    </source>
</evidence>
<feature type="region of interest" description="Disordered" evidence="1">
    <location>
        <begin position="228"/>
        <end position="249"/>
    </location>
</feature>
<dbReference type="GeneID" id="113929952"/>
<evidence type="ECO:0000256" key="1">
    <source>
        <dbReference type="SAM" id="MobiDB-lite"/>
    </source>
</evidence>
<keyword evidence="2" id="KW-1185">Reference proteome</keyword>
<dbReference type="RefSeq" id="XP_027463008.2">
    <property type="nucleotide sequence ID" value="XM_027607207.2"/>
</dbReference>